<organism evidence="3 4">
    <name type="scientific">Ananas comosus</name>
    <name type="common">Pineapple</name>
    <name type="synonym">Ananas ananas</name>
    <dbReference type="NCBI Taxonomy" id="4615"/>
    <lineage>
        <taxon>Eukaryota</taxon>
        <taxon>Viridiplantae</taxon>
        <taxon>Streptophyta</taxon>
        <taxon>Embryophyta</taxon>
        <taxon>Tracheophyta</taxon>
        <taxon>Spermatophyta</taxon>
        <taxon>Magnoliopsida</taxon>
        <taxon>Liliopsida</taxon>
        <taxon>Poales</taxon>
        <taxon>Bromeliaceae</taxon>
        <taxon>Bromelioideae</taxon>
        <taxon>Ananas</taxon>
    </lineage>
</organism>
<proteinExistence type="predicted"/>
<dbReference type="RefSeq" id="XP_020111187.1">
    <property type="nucleotide sequence ID" value="XM_020255598.1"/>
</dbReference>
<reference evidence="3" key="1">
    <citation type="journal article" date="2015" name="Nat. Genet.">
        <title>The pineapple genome and the evolution of CAM photosynthesis.</title>
        <authorList>
            <person name="Ming R."/>
            <person name="VanBuren R."/>
            <person name="Wai C.M."/>
            <person name="Tang H."/>
            <person name="Schatz M.C."/>
            <person name="Bowers J.E."/>
            <person name="Lyons E."/>
            <person name="Wang M.L."/>
            <person name="Chen J."/>
            <person name="Biggers E."/>
            <person name="Zhang J."/>
            <person name="Huang L."/>
            <person name="Zhang L."/>
            <person name="Miao W."/>
            <person name="Zhang J."/>
            <person name="Ye Z."/>
            <person name="Miao C."/>
            <person name="Lin Z."/>
            <person name="Wang H."/>
            <person name="Zhou H."/>
            <person name="Yim W.C."/>
            <person name="Priest H.D."/>
            <person name="Zheng C."/>
            <person name="Woodhouse M."/>
            <person name="Edger P.P."/>
            <person name="Guyot R."/>
            <person name="Guo H.B."/>
            <person name="Guo H."/>
            <person name="Zheng G."/>
            <person name="Singh R."/>
            <person name="Sharma A."/>
            <person name="Min X."/>
            <person name="Zheng Y."/>
            <person name="Lee H."/>
            <person name="Gurtowski J."/>
            <person name="Sedlazeck F.J."/>
            <person name="Harkess A."/>
            <person name="McKain M.R."/>
            <person name="Liao Z."/>
            <person name="Fang J."/>
            <person name="Liu J."/>
            <person name="Zhang X."/>
            <person name="Zhang Q."/>
            <person name="Hu W."/>
            <person name="Qin Y."/>
            <person name="Wang K."/>
            <person name="Chen L.Y."/>
            <person name="Shirley N."/>
            <person name="Lin Y.R."/>
            <person name="Liu L.Y."/>
            <person name="Hernandez A.G."/>
            <person name="Wright C.L."/>
            <person name="Bulone V."/>
            <person name="Tuskan G.A."/>
            <person name="Heath K."/>
            <person name="Zee F."/>
            <person name="Moore P.H."/>
            <person name="Sunkar R."/>
            <person name="Leebens-Mack J.H."/>
            <person name="Mockler T."/>
            <person name="Bennetzen J.L."/>
            <person name="Freeling M."/>
            <person name="Sankoff D."/>
            <person name="Paterson A.H."/>
            <person name="Zhu X."/>
            <person name="Yang X."/>
            <person name="Smith J.A."/>
            <person name="Cushman J.C."/>
            <person name="Paull R.E."/>
            <person name="Yu Q."/>
        </authorList>
    </citation>
    <scope>NUCLEOTIDE SEQUENCE [LARGE SCALE GENOMIC DNA]</scope>
    <source>
        <strain evidence="3">cv. F153</strain>
    </source>
</reference>
<dbReference type="PANTHER" id="PTHR32246:SF169">
    <property type="entry name" value="PROTEIN SRC2-LIKE"/>
    <property type="match status" value="1"/>
</dbReference>
<dbReference type="Gene3D" id="2.60.40.150">
    <property type="entry name" value="C2 domain"/>
    <property type="match status" value="1"/>
</dbReference>
<feature type="compositionally biased region" description="Pro residues" evidence="1">
    <location>
        <begin position="164"/>
        <end position="177"/>
    </location>
</feature>
<dbReference type="SUPFAM" id="SSF49562">
    <property type="entry name" value="C2 domain (Calcium/lipid-binding domain, CaLB)"/>
    <property type="match status" value="1"/>
</dbReference>
<sequence>MNRGSIDLKTISYRDVASSSSSFSFSKPALYVTIYLLGHGDGDEKPLRGVRQLRHRHKTPLLPHRRDPEWDHPVRIYIDGPDPLPHLLLLLRFELTARVHLLPDRVVGAVSVPVADLYAAGAGDLGRASYQVTSPDGKPNGVLSFSYIMNTPSPASSAAAKVAAPPPPPPPSPPPPKVSLYPSLLDLIPDPPPPPPTTEAEPHRVCYPAIDPAPPMDTVVAYPAPAQFSGWCYPAPPPQCGYCGYFAPPGSCGCPARR</sequence>
<dbReference type="InterPro" id="IPR035892">
    <property type="entry name" value="C2_domain_sf"/>
</dbReference>
<evidence type="ECO:0000256" key="1">
    <source>
        <dbReference type="SAM" id="MobiDB-lite"/>
    </source>
</evidence>
<dbReference type="AlphaFoldDB" id="A0A6P5GTL5"/>
<feature type="region of interest" description="Disordered" evidence="1">
    <location>
        <begin position="157"/>
        <end position="202"/>
    </location>
</feature>
<dbReference type="PROSITE" id="PS50004">
    <property type="entry name" value="C2"/>
    <property type="match status" value="1"/>
</dbReference>
<dbReference type="PANTHER" id="PTHR32246">
    <property type="entry name" value="INGRESSION PROTEIN FIC1"/>
    <property type="match status" value="1"/>
</dbReference>
<feature type="compositionally biased region" description="Low complexity" evidence="1">
    <location>
        <begin position="178"/>
        <end position="188"/>
    </location>
</feature>
<dbReference type="InterPro" id="IPR000008">
    <property type="entry name" value="C2_dom"/>
</dbReference>
<gene>
    <name evidence="4" type="primary">LOC109726151</name>
</gene>
<dbReference type="GeneID" id="109726151"/>
<evidence type="ECO:0000259" key="2">
    <source>
        <dbReference type="PROSITE" id="PS50004"/>
    </source>
</evidence>
<evidence type="ECO:0000313" key="3">
    <source>
        <dbReference type="Proteomes" id="UP000515123"/>
    </source>
</evidence>
<evidence type="ECO:0000313" key="4">
    <source>
        <dbReference type="RefSeq" id="XP_020111187.1"/>
    </source>
</evidence>
<feature type="domain" description="C2" evidence="2">
    <location>
        <begin position="1"/>
        <end position="127"/>
    </location>
</feature>
<name>A0A6P5GTL5_ANACO</name>
<accession>A0A6P5GTL5</accession>
<dbReference type="OrthoDB" id="1068731at2759"/>
<keyword evidence="3" id="KW-1185">Reference proteome</keyword>
<protein>
    <submittedName>
        <fullName evidence="4">Formin-like protein 3</fullName>
    </submittedName>
</protein>
<dbReference type="Proteomes" id="UP000515123">
    <property type="component" value="Linkage group 21"/>
</dbReference>
<reference evidence="4" key="2">
    <citation type="submission" date="2025-08" db="UniProtKB">
        <authorList>
            <consortium name="RefSeq"/>
        </authorList>
    </citation>
    <scope>IDENTIFICATION</scope>
</reference>